<organism evidence="1 2">
    <name type="scientific">Port-miou virus</name>
    <dbReference type="NCBI Taxonomy" id="1733873"/>
    <lineage>
        <taxon>Viruses</taxon>
        <taxon>Varidnaviria</taxon>
        <taxon>Bamfordvirae</taxon>
        <taxon>Nucleocytoviricota</taxon>
        <taxon>Megaviricetes</taxon>
        <taxon>Pimascovirales</taxon>
        <taxon>Pimascovirales incertae sedis</taxon>
        <taxon>Marseilleviridae</taxon>
        <taxon>Losannavirus</taxon>
        <taxon>Losannavirus lausannense</taxon>
        <taxon>Lausannevirus</taxon>
    </lineage>
</organism>
<reference evidence="1" key="1">
    <citation type="journal article" date="2015" name="Genome Announc.">
        <title>Complete Genome Sequence of a New Member of the Marseilleviridae Recovered from the Brackish Submarine Spring in the Cassis Port-Miou Calanque, France.</title>
        <authorList>
            <person name="Doutre G."/>
            <person name="Arfib B."/>
            <person name="Rochette P."/>
            <person name="Claverie J.M."/>
            <person name="Bonin P."/>
            <person name="Abergel C."/>
        </authorList>
    </citation>
    <scope>NUCLEOTIDE SEQUENCE [LARGE SCALE GENOMIC DNA]</scope>
    <source>
        <strain evidence="1">1</strain>
    </source>
</reference>
<dbReference type="EMBL" id="KT428292">
    <property type="protein sequence ID" value="ALH07070.1"/>
    <property type="molecule type" value="Genomic_DNA"/>
</dbReference>
<evidence type="ECO:0000313" key="1">
    <source>
        <dbReference type="EMBL" id="ALH07070.1"/>
    </source>
</evidence>
<protein>
    <submittedName>
        <fullName evidence="1">Uncharacterized protein</fullName>
    </submittedName>
</protein>
<proteinExistence type="predicted"/>
<name>A0A0N9PZD0_9VIRU</name>
<accession>A0A0N9PZD0</accession>
<sequence length="109" mass="12305">MQGETFEYNGTHHISKKDGGIYLVNEKWPVNILAKALWERHGKMLQWREYDFGSFYAFVEGGDDYVAGSLTSCDSMIINALSPHSKTTREVSDEMTKATIEVVVDVLAK</sequence>
<evidence type="ECO:0000313" key="2">
    <source>
        <dbReference type="Proteomes" id="UP000319438"/>
    </source>
</evidence>
<gene>
    <name evidence="1" type="ORF">PMV_372</name>
</gene>
<dbReference type="Proteomes" id="UP000319438">
    <property type="component" value="Segment"/>
</dbReference>